<accession>A0ABT8G7P0</accession>
<dbReference type="SUPFAM" id="SSF46785">
    <property type="entry name" value="Winged helix' DNA-binding domain"/>
    <property type="match status" value="1"/>
</dbReference>
<dbReference type="PANTHER" id="PTHR18964">
    <property type="entry name" value="ROK (REPRESSOR, ORF, KINASE) FAMILY"/>
    <property type="match status" value="1"/>
</dbReference>
<comment type="caution">
    <text evidence="2">The sequence shown here is derived from an EMBL/GenBank/DDBJ whole genome shotgun (WGS) entry which is preliminary data.</text>
</comment>
<dbReference type="EMBL" id="JAUHPW010000001">
    <property type="protein sequence ID" value="MDN4474694.1"/>
    <property type="molecule type" value="Genomic_DNA"/>
</dbReference>
<evidence type="ECO:0000313" key="2">
    <source>
        <dbReference type="EMBL" id="MDN4474694.1"/>
    </source>
</evidence>
<dbReference type="InterPro" id="IPR043129">
    <property type="entry name" value="ATPase_NBD"/>
</dbReference>
<organism evidence="2 3">
    <name type="scientific">Demequina litoralis</name>
    <dbReference type="NCBI Taxonomy" id="3051660"/>
    <lineage>
        <taxon>Bacteria</taxon>
        <taxon>Bacillati</taxon>
        <taxon>Actinomycetota</taxon>
        <taxon>Actinomycetes</taxon>
        <taxon>Micrococcales</taxon>
        <taxon>Demequinaceae</taxon>
        <taxon>Demequina</taxon>
    </lineage>
</organism>
<gene>
    <name evidence="2" type="ORF">QQX09_02370</name>
</gene>
<dbReference type="RefSeq" id="WP_301131091.1">
    <property type="nucleotide sequence ID" value="NZ_JAUHPW010000001.1"/>
</dbReference>
<dbReference type="InterPro" id="IPR036390">
    <property type="entry name" value="WH_DNA-bd_sf"/>
</dbReference>
<evidence type="ECO:0000256" key="1">
    <source>
        <dbReference type="ARBA" id="ARBA00006479"/>
    </source>
</evidence>
<proteinExistence type="inferred from homology"/>
<comment type="similarity">
    <text evidence="1">Belongs to the ROK (NagC/XylR) family.</text>
</comment>
<dbReference type="InterPro" id="IPR036388">
    <property type="entry name" value="WH-like_DNA-bd_sf"/>
</dbReference>
<dbReference type="SUPFAM" id="SSF53067">
    <property type="entry name" value="Actin-like ATPase domain"/>
    <property type="match status" value="2"/>
</dbReference>
<evidence type="ECO:0000313" key="3">
    <source>
        <dbReference type="Proteomes" id="UP001172728"/>
    </source>
</evidence>
<sequence>MTGPADNAEVRRTNMALVMRALAALSPCSRTDIRAATGLVSGTVSSIVDDLVARGLVVETGETASSGGRGRPRRVLLLDPSRVAVAIVQLTAQEIVAEVRDLAGEPVWHERRAHAIRSGEPGDVVGTIAEAINAARAAAASLPSAWEAAIVVAVPAPVVAGATIGSAIEFGIGRTELREALTARLDRPGDPIIMNDGRLGALAEHGDRDPEAPPHAMAYLKGDSGIGGGLVVDGELYLGSHLMAGECGHICVDLAGPACECGARGCLTQYLGLDAIVRAAGLTGFASDSDRESVLEALVGRLEEHDARAEAALETAASALAAAIGTMSNYTDLDLVVLGGFLPRLEPWLRPAVERLIETRARHIPEFNPRVENALHSDDASRIGAWMLGRQAVLRAPDEVPVLDVSARP</sequence>
<protein>
    <submittedName>
        <fullName evidence="2">ROK family protein</fullName>
    </submittedName>
</protein>
<dbReference type="PANTHER" id="PTHR18964:SF149">
    <property type="entry name" value="BIFUNCTIONAL UDP-N-ACETYLGLUCOSAMINE 2-EPIMERASE_N-ACETYLMANNOSAMINE KINASE"/>
    <property type="match status" value="1"/>
</dbReference>
<dbReference type="Pfam" id="PF00480">
    <property type="entry name" value="ROK"/>
    <property type="match status" value="1"/>
</dbReference>
<reference evidence="2" key="1">
    <citation type="submission" date="2023-06" db="EMBL/GenBank/DDBJ databases">
        <title>Sysu t00192.</title>
        <authorList>
            <person name="Gao L."/>
            <person name="Fang B.-Z."/>
            <person name="Li W.-J."/>
        </authorList>
    </citation>
    <scope>NUCLEOTIDE SEQUENCE</scope>
    <source>
        <strain evidence="2">SYSU T00192</strain>
    </source>
</reference>
<name>A0ABT8G7P0_9MICO</name>
<dbReference type="InterPro" id="IPR000600">
    <property type="entry name" value="ROK"/>
</dbReference>
<dbReference type="Gene3D" id="1.10.10.10">
    <property type="entry name" value="Winged helix-like DNA-binding domain superfamily/Winged helix DNA-binding domain"/>
    <property type="match status" value="1"/>
</dbReference>
<dbReference type="Gene3D" id="3.30.420.40">
    <property type="match status" value="2"/>
</dbReference>
<keyword evidence="3" id="KW-1185">Reference proteome</keyword>
<dbReference type="Proteomes" id="UP001172728">
    <property type="component" value="Unassembled WGS sequence"/>
</dbReference>